<evidence type="ECO:0000313" key="2">
    <source>
        <dbReference type="Proteomes" id="UP000295106"/>
    </source>
</evidence>
<proteinExistence type="predicted"/>
<gene>
    <name evidence="1" type="ORF">EV684_10290</name>
</gene>
<accession>A0A4R2MHJ2</accession>
<name>A0A4R2MHJ2_RUBGE</name>
<organism evidence="1 2">
    <name type="scientific">Rubrivivax gelatinosus</name>
    <name type="common">Rhodocyclus gelatinosus</name>
    <name type="synonym">Rhodopseudomonas gelatinosa</name>
    <dbReference type="NCBI Taxonomy" id="28068"/>
    <lineage>
        <taxon>Bacteria</taxon>
        <taxon>Pseudomonadati</taxon>
        <taxon>Pseudomonadota</taxon>
        <taxon>Betaproteobacteria</taxon>
        <taxon>Burkholderiales</taxon>
        <taxon>Sphaerotilaceae</taxon>
        <taxon>Rubrivivax</taxon>
    </lineage>
</organism>
<evidence type="ECO:0000313" key="1">
    <source>
        <dbReference type="EMBL" id="TCP04337.1"/>
    </source>
</evidence>
<protein>
    <submittedName>
        <fullName evidence="1">Uncharacterized protein</fullName>
    </submittedName>
</protein>
<sequence length="338" mass="36271">MTERSTGPAPALEPPSSRQAGRLVSLLWQGAQRVAIWLEGPADRLARLWYQLRSASTRRRASVIALPVGVPAFAGGVVLGACATPSPLRLGPSSAGASRGHADVSRLIESVLLPGLVAWHQSLPACVDERRAVELARRLVGPTGAGVRELLCDHYAGHGSLHRLFTGLVEPAARRLGDLWAVDDCSEAEVTIGLCRLLSELRQLDGCCTRVAGHAGRAALVVPLPGEPHMLGAALDAESLWQAGWLPQSEYPETDAALQSIVAARHFDVLCVSLSPSFRRSHRLERLAQTIVRARAVSRNPNLVVVVSGRAFHDDRAAARRVGADGSSRWASRLEFLH</sequence>
<dbReference type="AlphaFoldDB" id="A0A4R2MHJ2"/>
<reference evidence="1 2" key="1">
    <citation type="submission" date="2019-03" db="EMBL/GenBank/DDBJ databases">
        <title>Genomic Encyclopedia of Type Strains, Phase IV (KMG-IV): sequencing the most valuable type-strain genomes for metagenomic binning, comparative biology and taxonomic classification.</title>
        <authorList>
            <person name="Goeker M."/>
        </authorList>
    </citation>
    <scope>NUCLEOTIDE SEQUENCE [LARGE SCALE GENOMIC DNA]</scope>
    <source>
        <strain evidence="1 2">DSM 1709</strain>
    </source>
</reference>
<comment type="caution">
    <text evidence="1">The sequence shown here is derived from an EMBL/GenBank/DDBJ whole genome shotgun (WGS) entry which is preliminary data.</text>
</comment>
<dbReference type="Proteomes" id="UP000295106">
    <property type="component" value="Unassembled WGS sequence"/>
</dbReference>
<dbReference type="Gene3D" id="3.40.50.280">
    <property type="entry name" value="Cobalamin-binding domain"/>
    <property type="match status" value="1"/>
</dbReference>
<dbReference type="EMBL" id="SLXD01000002">
    <property type="protein sequence ID" value="TCP04337.1"/>
    <property type="molecule type" value="Genomic_DNA"/>
</dbReference>